<evidence type="ECO:0000256" key="1">
    <source>
        <dbReference type="SAM" id="MobiDB-lite"/>
    </source>
</evidence>
<sequence length="163" mass="18297">MIRSCPIRSRSHDQTSRDHPRDGNCRPLPSRPIVVIAVVLLDGFWFYFVSIAYFASLVAFSFWESRLNKSQADPRGASVGVQPPRSLRIRIARGLALIMFGWLAAGTAFSPEFAHLSWSYWPTITGIISVLLLMNLFADLLLQPLRKDRGPKQQEGDGDRVGL</sequence>
<feature type="transmembrane region" description="Helical" evidence="2">
    <location>
        <begin position="44"/>
        <end position="63"/>
    </location>
</feature>
<evidence type="ECO:0000256" key="2">
    <source>
        <dbReference type="SAM" id="Phobius"/>
    </source>
</evidence>
<keyword evidence="2" id="KW-0472">Membrane</keyword>
<protein>
    <submittedName>
        <fullName evidence="3">Uncharacterized protein</fullName>
    </submittedName>
</protein>
<feature type="transmembrane region" description="Helical" evidence="2">
    <location>
        <begin position="120"/>
        <end position="142"/>
    </location>
</feature>
<feature type="compositionally biased region" description="Basic and acidic residues" evidence="1">
    <location>
        <begin position="10"/>
        <end position="24"/>
    </location>
</feature>
<dbReference type="EMBL" id="BOOR01000021">
    <property type="protein sequence ID" value="GII54731.1"/>
    <property type="molecule type" value="Genomic_DNA"/>
</dbReference>
<keyword evidence="2" id="KW-1133">Transmembrane helix</keyword>
<evidence type="ECO:0000313" key="4">
    <source>
        <dbReference type="Proteomes" id="UP000605992"/>
    </source>
</evidence>
<feature type="region of interest" description="Disordered" evidence="1">
    <location>
        <begin position="1"/>
        <end position="24"/>
    </location>
</feature>
<dbReference type="AlphaFoldDB" id="A0A8J3V129"/>
<accession>A0A8J3V129</accession>
<comment type="caution">
    <text evidence="3">The sequence shown here is derived from an EMBL/GenBank/DDBJ whole genome shotgun (WGS) entry which is preliminary data.</text>
</comment>
<name>A0A8J3V129_9ACTN</name>
<dbReference type="Proteomes" id="UP000605992">
    <property type="component" value="Unassembled WGS sequence"/>
</dbReference>
<proteinExistence type="predicted"/>
<keyword evidence="2" id="KW-0812">Transmembrane</keyword>
<organism evidence="3 4">
    <name type="scientific">Planotetraspora thailandica</name>
    <dbReference type="NCBI Taxonomy" id="487172"/>
    <lineage>
        <taxon>Bacteria</taxon>
        <taxon>Bacillati</taxon>
        <taxon>Actinomycetota</taxon>
        <taxon>Actinomycetes</taxon>
        <taxon>Streptosporangiales</taxon>
        <taxon>Streptosporangiaceae</taxon>
        <taxon>Planotetraspora</taxon>
    </lineage>
</organism>
<evidence type="ECO:0000313" key="3">
    <source>
        <dbReference type="EMBL" id="GII54731.1"/>
    </source>
</evidence>
<feature type="transmembrane region" description="Helical" evidence="2">
    <location>
        <begin position="95"/>
        <end position="114"/>
    </location>
</feature>
<reference evidence="3" key="1">
    <citation type="submission" date="2021-01" db="EMBL/GenBank/DDBJ databases">
        <title>Whole genome shotgun sequence of Planotetraspora thailandica NBRC 104271.</title>
        <authorList>
            <person name="Komaki H."/>
            <person name="Tamura T."/>
        </authorList>
    </citation>
    <scope>NUCLEOTIDE SEQUENCE</scope>
    <source>
        <strain evidence="3">NBRC 104271</strain>
    </source>
</reference>
<gene>
    <name evidence="3" type="ORF">Pth03_31200</name>
</gene>
<keyword evidence="4" id="KW-1185">Reference proteome</keyword>